<gene>
    <name evidence="2" type="ORF">LCGC14_0212100</name>
</gene>
<name>A0A0F9UXC2_9ZZZZ</name>
<dbReference type="EMBL" id="LAZR01000097">
    <property type="protein sequence ID" value="KKN92152.1"/>
    <property type="molecule type" value="Genomic_DNA"/>
</dbReference>
<dbReference type="InterPro" id="IPR002123">
    <property type="entry name" value="Plipid/glycerol_acylTrfase"/>
</dbReference>
<proteinExistence type="predicted"/>
<reference evidence="2" key="1">
    <citation type="journal article" date="2015" name="Nature">
        <title>Complex archaea that bridge the gap between prokaryotes and eukaryotes.</title>
        <authorList>
            <person name="Spang A."/>
            <person name="Saw J.H."/>
            <person name="Jorgensen S.L."/>
            <person name="Zaremba-Niedzwiedzka K."/>
            <person name="Martijn J."/>
            <person name="Lind A.E."/>
            <person name="van Eijk R."/>
            <person name="Schleper C."/>
            <person name="Guy L."/>
            <person name="Ettema T.J."/>
        </authorList>
    </citation>
    <scope>NUCLEOTIDE SEQUENCE</scope>
</reference>
<evidence type="ECO:0000313" key="2">
    <source>
        <dbReference type="EMBL" id="KKN92152.1"/>
    </source>
</evidence>
<sequence>MGEFDAIRPFSDAEVPQVLERLSGDKELTGMLAQWRFPRAFRWAPRLTSRLVQFGLQREARGIDCVASLQHRLEPYLDRIIESSTLEVTYSGLENLSKDVPHLFLANHRDIVMDPAFINYALYHTGHPTPRIAIGDNLLQRPFVSDLMRLNKSFIVHRSVTGRREKLAAYQSLSAYINHSIQTGHSVWIAQSEGRAKDGLDETDSAIIKMLCMSRRSEPFEEVIRSLNIVPVAIAYEWDPCDMMKARELEQRERTGTYTKQPGEDDSSIAKGLTGYKGRVHVAFGQPLTDSYPDARAVARETDRSILTSYRLYASNYLAFEKLPDVPDLIMKDWRQELTPDQLAREQERFDQRFAQCPVEYRAWWLAQYANPVISQLRQLAFLEATADHAE</sequence>
<protein>
    <recommendedName>
        <fullName evidence="1">Phospholipid/glycerol acyltransferase domain-containing protein</fullName>
    </recommendedName>
</protein>
<dbReference type="GO" id="GO:0016746">
    <property type="term" value="F:acyltransferase activity"/>
    <property type="evidence" value="ECO:0007669"/>
    <property type="project" value="InterPro"/>
</dbReference>
<evidence type="ECO:0000259" key="1">
    <source>
        <dbReference type="SMART" id="SM00563"/>
    </source>
</evidence>
<feature type="domain" description="Phospholipid/glycerol acyltransferase" evidence="1">
    <location>
        <begin position="102"/>
        <end position="237"/>
    </location>
</feature>
<accession>A0A0F9UXC2</accession>
<dbReference type="PANTHER" id="PTHR30068:SF3">
    <property type="entry name" value="PHOSPHOLIPID_GLYCEROL ACYLTRANSFERASE DOMAIN-CONTAINING PROTEIN"/>
    <property type="match status" value="1"/>
</dbReference>
<dbReference type="SUPFAM" id="SSF69593">
    <property type="entry name" value="Glycerol-3-phosphate (1)-acyltransferase"/>
    <property type="match status" value="1"/>
</dbReference>
<organism evidence="2">
    <name type="scientific">marine sediment metagenome</name>
    <dbReference type="NCBI Taxonomy" id="412755"/>
    <lineage>
        <taxon>unclassified sequences</taxon>
        <taxon>metagenomes</taxon>
        <taxon>ecological metagenomes</taxon>
    </lineage>
</organism>
<comment type="caution">
    <text evidence="2">The sequence shown here is derived from an EMBL/GenBank/DDBJ whole genome shotgun (WGS) entry which is preliminary data.</text>
</comment>
<dbReference type="GO" id="GO:0019698">
    <property type="term" value="P:D-galacturonate catabolic process"/>
    <property type="evidence" value="ECO:0007669"/>
    <property type="project" value="TreeGrafter"/>
</dbReference>
<dbReference type="PANTHER" id="PTHR30068">
    <property type="entry name" value="URONATE ISOMERASE"/>
    <property type="match status" value="1"/>
</dbReference>
<dbReference type="Pfam" id="PF01553">
    <property type="entry name" value="Acyltransferase"/>
    <property type="match status" value="1"/>
</dbReference>
<dbReference type="SMART" id="SM00563">
    <property type="entry name" value="PlsC"/>
    <property type="match status" value="1"/>
</dbReference>
<dbReference type="GO" id="GO:0042840">
    <property type="term" value="P:D-glucuronate catabolic process"/>
    <property type="evidence" value="ECO:0007669"/>
    <property type="project" value="TreeGrafter"/>
</dbReference>
<dbReference type="AlphaFoldDB" id="A0A0F9UXC2"/>